<feature type="transmembrane region" description="Helical" evidence="7">
    <location>
        <begin position="269"/>
        <end position="292"/>
    </location>
</feature>
<name>A0ABS7F6L6_9PROT</name>
<accession>A0ABS7F6L6</accession>
<evidence type="ECO:0000259" key="9">
    <source>
        <dbReference type="Pfam" id="PF00482"/>
    </source>
</evidence>
<keyword evidence="3 7" id="KW-0812">Transmembrane</keyword>
<dbReference type="Proteomes" id="UP001519924">
    <property type="component" value="Unassembled WGS sequence"/>
</dbReference>
<evidence type="ECO:0000256" key="1">
    <source>
        <dbReference type="ARBA" id="ARBA00004651"/>
    </source>
</evidence>
<comment type="subcellular location">
    <subcellularLocation>
        <location evidence="1">Cell membrane</location>
        <topology evidence="1">Multi-pass membrane protein</topology>
    </subcellularLocation>
</comment>
<keyword evidence="4 7" id="KW-1133">Transmembrane helix</keyword>
<feature type="transmembrane region" description="Helical" evidence="7">
    <location>
        <begin position="126"/>
        <end position="145"/>
    </location>
</feature>
<evidence type="ECO:0000256" key="8">
    <source>
        <dbReference type="SAM" id="SignalP"/>
    </source>
</evidence>
<reference evidence="10 11" key="1">
    <citation type="submission" date="2021-08" db="EMBL/GenBank/DDBJ databases">
        <title>Caldovatus sediminis gen. nov., sp. nov., a moderately thermophilic bacterium isolated from a hot spring.</title>
        <authorList>
            <person name="Hu C.-J."/>
            <person name="Li W.-J."/>
            <person name="Xian W.-D."/>
        </authorList>
    </citation>
    <scope>NUCLEOTIDE SEQUENCE [LARGE SCALE GENOMIC DNA]</scope>
    <source>
        <strain evidence="10 11">SYSU G05006</strain>
    </source>
</reference>
<protein>
    <submittedName>
        <fullName evidence="10">Type II secretion system F family protein</fullName>
    </submittedName>
</protein>
<feature type="transmembrane region" description="Helical" evidence="7">
    <location>
        <begin position="304"/>
        <end position="324"/>
    </location>
</feature>
<dbReference type="EMBL" id="JAHZUY010000080">
    <property type="protein sequence ID" value="MBW8271254.1"/>
    <property type="molecule type" value="Genomic_DNA"/>
</dbReference>
<evidence type="ECO:0000256" key="6">
    <source>
        <dbReference type="SAM" id="MobiDB-lite"/>
    </source>
</evidence>
<feature type="region of interest" description="Disordered" evidence="6">
    <location>
        <begin position="47"/>
        <end position="75"/>
    </location>
</feature>
<feature type="chain" id="PRO_5046111766" evidence="8">
    <location>
        <begin position="22"/>
        <end position="329"/>
    </location>
</feature>
<sequence>MSIASARLALLLLALALAAAAAVVLRGALPGTRQRRLAARLAGVAGGRASGAAGGRTAAAARLRRRPARRRAEGADGRAARIAALFGHVPERRHQYPAPPWLIVAIAGGAALLLGAYAATAFGPPGWIAAPAAWIGGTRGVFGFVHRRRAEAMYAQLPDALAMVVRSVRAGIPVSEALRTVAREAPEPTGAEFRRLADQLAIGVALDGALRDLARRSGLPEYGFFKVALTLQGSAGGNLTETLENLADVVRKRVATRARGIALAAQARASAYVLAAVPAITGLALAAINPGYVAMLYDDPRGQAILALALLSLLTGLGTMRVIIRRSLA</sequence>
<dbReference type="Gene3D" id="1.20.81.30">
    <property type="entry name" value="Type II secretion system (T2SS), domain F"/>
    <property type="match status" value="1"/>
</dbReference>
<evidence type="ECO:0000313" key="11">
    <source>
        <dbReference type="Proteomes" id="UP001519924"/>
    </source>
</evidence>
<comment type="caution">
    <text evidence="10">The sequence shown here is derived from an EMBL/GenBank/DDBJ whole genome shotgun (WGS) entry which is preliminary data.</text>
</comment>
<keyword evidence="8" id="KW-0732">Signal</keyword>
<evidence type="ECO:0000256" key="3">
    <source>
        <dbReference type="ARBA" id="ARBA00022692"/>
    </source>
</evidence>
<proteinExistence type="predicted"/>
<dbReference type="PANTHER" id="PTHR35007:SF1">
    <property type="entry name" value="PILUS ASSEMBLY PROTEIN"/>
    <property type="match status" value="1"/>
</dbReference>
<dbReference type="InterPro" id="IPR018076">
    <property type="entry name" value="T2SS_GspF_dom"/>
</dbReference>
<feature type="transmembrane region" description="Helical" evidence="7">
    <location>
        <begin position="101"/>
        <end position="120"/>
    </location>
</feature>
<keyword evidence="5 7" id="KW-0472">Membrane</keyword>
<dbReference type="RefSeq" id="WP_220119027.1">
    <property type="nucleotide sequence ID" value="NZ_JAHZUY010000080.1"/>
</dbReference>
<dbReference type="PANTHER" id="PTHR35007">
    <property type="entry name" value="INTEGRAL MEMBRANE PROTEIN-RELATED"/>
    <property type="match status" value="1"/>
</dbReference>
<keyword evidence="2" id="KW-1003">Cell membrane</keyword>
<feature type="domain" description="Type II secretion system protein GspF" evidence="9">
    <location>
        <begin position="162"/>
        <end position="282"/>
    </location>
</feature>
<keyword evidence="11" id="KW-1185">Reference proteome</keyword>
<evidence type="ECO:0000256" key="5">
    <source>
        <dbReference type="ARBA" id="ARBA00023136"/>
    </source>
</evidence>
<dbReference type="InterPro" id="IPR042094">
    <property type="entry name" value="T2SS_GspF_sf"/>
</dbReference>
<organism evidence="10 11">
    <name type="scientific">Caldovatus aquaticus</name>
    <dbReference type="NCBI Taxonomy" id="2865671"/>
    <lineage>
        <taxon>Bacteria</taxon>
        <taxon>Pseudomonadati</taxon>
        <taxon>Pseudomonadota</taxon>
        <taxon>Alphaproteobacteria</taxon>
        <taxon>Acetobacterales</taxon>
        <taxon>Roseomonadaceae</taxon>
        <taxon>Caldovatus</taxon>
    </lineage>
</organism>
<evidence type="ECO:0000313" key="10">
    <source>
        <dbReference type="EMBL" id="MBW8271254.1"/>
    </source>
</evidence>
<gene>
    <name evidence="10" type="ORF">K1J50_17395</name>
</gene>
<feature type="signal peptide" evidence="8">
    <location>
        <begin position="1"/>
        <end position="21"/>
    </location>
</feature>
<evidence type="ECO:0000256" key="2">
    <source>
        <dbReference type="ARBA" id="ARBA00022475"/>
    </source>
</evidence>
<evidence type="ECO:0000256" key="4">
    <source>
        <dbReference type="ARBA" id="ARBA00022989"/>
    </source>
</evidence>
<evidence type="ECO:0000256" key="7">
    <source>
        <dbReference type="SAM" id="Phobius"/>
    </source>
</evidence>
<dbReference type="Pfam" id="PF00482">
    <property type="entry name" value="T2SSF"/>
    <property type="match status" value="1"/>
</dbReference>